<keyword evidence="3" id="KW-1185">Reference proteome</keyword>
<reference evidence="2" key="3">
    <citation type="submission" date="2015-04" db="UniProtKB">
        <authorList>
            <consortium name="EnsemblPlants"/>
        </authorList>
    </citation>
    <scope>IDENTIFICATION</scope>
    <source>
        <strain evidence="2">cv. Jemalong A17</strain>
    </source>
</reference>
<dbReference type="AlphaFoldDB" id="G7KDY6"/>
<evidence type="ECO:0000313" key="1">
    <source>
        <dbReference type="EMBL" id="AES96714.1"/>
    </source>
</evidence>
<dbReference type="PaxDb" id="3880-AES96714"/>
<dbReference type="EMBL" id="CM001221">
    <property type="protein sequence ID" value="AES96714.1"/>
    <property type="molecule type" value="Genomic_DNA"/>
</dbReference>
<proteinExistence type="predicted"/>
<gene>
    <name evidence="1" type="ordered locus">MTR_5g040450</name>
</gene>
<organism evidence="1 3">
    <name type="scientific">Medicago truncatula</name>
    <name type="common">Barrel medic</name>
    <name type="synonym">Medicago tribuloides</name>
    <dbReference type="NCBI Taxonomy" id="3880"/>
    <lineage>
        <taxon>Eukaryota</taxon>
        <taxon>Viridiplantae</taxon>
        <taxon>Streptophyta</taxon>
        <taxon>Embryophyta</taxon>
        <taxon>Tracheophyta</taxon>
        <taxon>Spermatophyta</taxon>
        <taxon>Magnoliopsida</taxon>
        <taxon>eudicotyledons</taxon>
        <taxon>Gunneridae</taxon>
        <taxon>Pentapetalae</taxon>
        <taxon>rosids</taxon>
        <taxon>fabids</taxon>
        <taxon>Fabales</taxon>
        <taxon>Fabaceae</taxon>
        <taxon>Papilionoideae</taxon>
        <taxon>50 kb inversion clade</taxon>
        <taxon>NPAAA clade</taxon>
        <taxon>Hologalegina</taxon>
        <taxon>IRL clade</taxon>
        <taxon>Trifolieae</taxon>
        <taxon>Medicago</taxon>
    </lineage>
</organism>
<accession>G7KDY6</accession>
<name>G7KDY6_MEDTR</name>
<reference evidence="1 3" key="1">
    <citation type="journal article" date="2011" name="Nature">
        <title>The Medicago genome provides insight into the evolution of rhizobial symbioses.</title>
        <authorList>
            <person name="Young N.D."/>
            <person name="Debelle F."/>
            <person name="Oldroyd G.E."/>
            <person name="Geurts R."/>
            <person name="Cannon S.B."/>
            <person name="Udvardi M.K."/>
            <person name="Benedito V.A."/>
            <person name="Mayer K.F."/>
            <person name="Gouzy J."/>
            <person name="Schoof H."/>
            <person name="Van de Peer Y."/>
            <person name="Proost S."/>
            <person name="Cook D.R."/>
            <person name="Meyers B.C."/>
            <person name="Spannagl M."/>
            <person name="Cheung F."/>
            <person name="De Mita S."/>
            <person name="Krishnakumar V."/>
            <person name="Gundlach H."/>
            <person name="Zhou S."/>
            <person name="Mudge J."/>
            <person name="Bharti A.K."/>
            <person name="Murray J.D."/>
            <person name="Naoumkina M.A."/>
            <person name="Rosen B."/>
            <person name="Silverstein K.A."/>
            <person name="Tang H."/>
            <person name="Rombauts S."/>
            <person name="Zhao P.X."/>
            <person name="Zhou P."/>
            <person name="Barbe V."/>
            <person name="Bardou P."/>
            <person name="Bechner M."/>
            <person name="Bellec A."/>
            <person name="Berger A."/>
            <person name="Berges H."/>
            <person name="Bidwell S."/>
            <person name="Bisseling T."/>
            <person name="Choisne N."/>
            <person name="Couloux A."/>
            <person name="Denny R."/>
            <person name="Deshpande S."/>
            <person name="Dai X."/>
            <person name="Doyle J.J."/>
            <person name="Dudez A.M."/>
            <person name="Farmer A.D."/>
            <person name="Fouteau S."/>
            <person name="Franken C."/>
            <person name="Gibelin C."/>
            <person name="Gish J."/>
            <person name="Goldstein S."/>
            <person name="Gonzalez A.J."/>
            <person name="Green P.J."/>
            <person name="Hallab A."/>
            <person name="Hartog M."/>
            <person name="Hua A."/>
            <person name="Humphray S.J."/>
            <person name="Jeong D.H."/>
            <person name="Jing Y."/>
            <person name="Jocker A."/>
            <person name="Kenton S.M."/>
            <person name="Kim D.J."/>
            <person name="Klee K."/>
            <person name="Lai H."/>
            <person name="Lang C."/>
            <person name="Lin S."/>
            <person name="Macmil S.L."/>
            <person name="Magdelenat G."/>
            <person name="Matthews L."/>
            <person name="McCorrison J."/>
            <person name="Monaghan E.L."/>
            <person name="Mun J.H."/>
            <person name="Najar F.Z."/>
            <person name="Nicholson C."/>
            <person name="Noirot C."/>
            <person name="O'Bleness M."/>
            <person name="Paule C.R."/>
            <person name="Poulain J."/>
            <person name="Prion F."/>
            <person name="Qin B."/>
            <person name="Qu C."/>
            <person name="Retzel E.F."/>
            <person name="Riddle C."/>
            <person name="Sallet E."/>
            <person name="Samain S."/>
            <person name="Samson N."/>
            <person name="Sanders I."/>
            <person name="Saurat O."/>
            <person name="Scarpelli C."/>
            <person name="Schiex T."/>
            <person name="Segurens B."/>
            <person name="Severin A.J."/>
            <person name="Sherrier D.J."/>
            <person name="Shi R."/>
            <person name="Sims S."/>
            <person name="Singer S.R."/>
            <person name="Sinharoy S."/>
            <person name="Sterck L."/>
            <person name="Viollet A."/>
            <person name="Wang B.B."/>
            <person name="Wang K."/>
            <person name="Wang M."/>
            <person name="Wang X."/>
            <person name="Warfsmann J."/>
            <person name="Weissenbach J."/>
            <person name="White D.D."/>
            <person name="White J.D."/>
            <person name="Wiley G.B."/>
            <person name="Wincker P."/>
            <person name="Xing Y."/>
            <person name="Yang L."/>
            <person name="Yao Z."/>
            <person name="Ying F."/>
            <person name="Zhai J."/>
            <person name="Zhou L."/>
            <person name="Zuber A."/>
            <person name="Denarie J."/>
            <person name="Dixon R.A."/>
            <person name="May G.D."/>
            <person name="Schwartz D.C."/>
            <person name="Rogers J."/>
            <person name="Quetier F."/>
            <person name="Town C.D."/>
            <person name="Roe B.A."/>
        </authorList>
    </citation>
    <scope>NUCLEOTIDE SEQUENCE [LARGE SCALE GENOMIC DNA]</scope>
    <source>
        <strain evidence="1">A17</strain>
        <strain evidence="2 3">cv. Jemalong A17</strain>
    </source>
</reference>
<dbReference type="Proteomes" id="UP000002051">
    <property type="component" value="Chromosome 5"/>
</dbReference>
<sequence length="79" mass="9225">MHDMIKDMGREIVRLEAHPQSRVNVPPPLELFYEVIFAIHTIYPSNTGAFSLFQKKYWGVNEIYDKKQEPEASETEAEN</sequence>
<reference evidence="1 3" key="2">
    <citation type="journal article" date="2014" name="BMC Genomics">
        <title>An improved genome release (version Mt4.0) for the model legume Medicago truncatula.</title>
        <authorList>
            <person name="Tang H."/>
            <person name="Krishnakumar V."/>
            <person name="Bidwell S."/>
            <person name="Rosen B."/>
            <person name="Chan A."/>
            <person name="Zhou S."/>
            <person name="Gentzbittel L."/>
            <person name="Childs K.L."/>
            <person name="Yandell M."/>
            <person name="Gundlach H."/>
            <person name="Mayer K.F."/>
            <person name="Schwartz D.C."/>
            <person name="Town C.D."/>
        </authorList>
    </citation>
    <scope>GENOME REANNOTATION</scope>
    <source>
        <strain evidence="2 3">cv. Jemalong A17</strain>
    </source>
</reference>
<dbReference type="HOGENOM" id="CLU_2609667_0_0_1"/>
<protein>
    <submittedName>
        <fullName evidence="1 2">Uncharacterized protein</fullName>
    </submittedName>
</protein>
<evidence type="ECO:0000313" key="2">
    <source>
        <dbReference type="EnsemblPlants" id="AES96714"/>
    </source>
</evidence>
<evidence type="ECO:0000313" key="3">
    <source>
        <dbReference type="Proteomes" id="UP000002051"/>
    </source>
</evidence>
<dbReference type="EnsemblPlants" id="AES96714">
    <property type="protein sequence ID" value="AES96714"/>
    <property type="gene ID" value="MTR_5g040450"/>
</dbReference>